<dbReference type="Pfam" id="PF14558">
    <property type="entry name" value="TRP_N"/>
    <property type="match status" value="1"/>
</dbReference>
<evidence type="ECO:0000256" key="4">
    <source>
        <dbReference type="ARBA" id="ARBA00022729"/>
    </source>
</evidence>
<keyword evidence="3 8" id="KW-0812">Transmembrane</keyword>
<feature type="domain" description="ML-like" evidence="10">
    <location>
        <begin position="17"/>
        <end position="158"/>
    </location>
</feature>
<accession>A0A1H6PX20</accession>
<dbReference type="PANTHER" id="PTHR31145:SF2">
    <property type="entry name" value="FLAVIN CARRIER PROTEIN 2"/>
    <property type="match status" value="1"/>
</dbReference>
<feature type="transmembrane region" description="Helical" evidence="8">
    <location>
        <begin position="509"/>
        <end position="530"/>
    </location>
</feature>
<gene>
    <name evidence="12" type="ORF">B0I71DRAFT_95519</name>
    <name evidence="11" type="ORF">YALI1_C03378g</name>
</gene>
<evidence type="ECO:0000259" key="10">
    <source>
        <dbReference type="SMART" id="SM01320"/>
    </source>
</evidence>
<dbReference type="KEGG" id="yli:2909082"/>
<dbReference type="RefSeq" id="XP_501358.1">
    <property type="nucleotide sequence ID" value="XM_501358.1"/>
</dbReference>
<dbReference type="GeneID" id="2909082"/>
<evidence type="ECO:0000313" key="14">
    <source>
        <dbReference type="Proteomes" id="UP000256601"/>
    </source>
</evidence>
<feature type="transmembrane region" description="Helical" evidence="8">
    <location>
        <begin position="447"/>
        <end position="472"/>
    </location>
</feature>
<dbReference type="Pfam" id="PF06011">
    <property type="entry name" value="TRP"/>
    <property type="match status" value="1"/>
</dbReference>
<feature type="transmembrane region" description="Helical" evidence="8">
    <location>
        <begin position="536"/>
        <end position="555"/>
    </location>
</feature>
<evidence type="ECO:0000313" key="11">
    <source>
        <dbReference type="EMBL" id="AOW02238.1"/>
    </source>
</evidence>
<evidence type="ECO:0000256" key="7">
    <source>
        <dbReference type="SAM" id="MobiDB-lite"/>
    </source>
</evidence>
<evidence type="ECO:0000256" key="1">
    <source>
        <dbReference type="ARBA" id="ARBA00004141"/>
    </source>
</evidence>
<keyword evidence="6 8" id="KW-0472">Membrane</keyword>
<evidence type="ECO:0000256" key="8">
    <source>
        <dbReference type="SAM" id="Phobius"/>
    </source>
</evidence>
<feature type="transmembrane region" description="Helical" evidence="8">
    <location>
        <begin position="196"/>
        <end position="214"/>
    </location>
</feature>
<comment type="subcellular location">
    <subcellularLocation>
        <location evidence="1">Membrane</location>
        <topology evidence="1">Multi-pass membrane protein</topology>
    </subcellularLocation>
</comment>
<dbReference type="EMBL" id="CP017555">
    <property type="protein sequence ID" value="AOW02238.1"/>
    <property type="molecule type" value="Genomic_DNA"/>
</dbReference>
<evidence type="ECO:0000256" key="9">
    <source>
        <dbReference type="SAM" id="SignalP"/>
    </source>
</evidence>
<organism evidence="11 13">
    <name type="scientific">Yarrowia lipolytica</name>
    <name type="common">Candida lipolytica</name>
    <dbReference type="NCBI Taxonomy" id="4952"/>
    <lineage>
        <taxon>Eukaryota</taxon>
        <taxon>Fungi</taxon>
        <taxon>Dikarya</taxon>
        <taxon>Ascomycota</taxon>
        <taxon>Saccharomycotina</taxon>
        <taxon>Dipodascomycetes</taxon>
        <taxon>Dipodascales</taxon>
        <taxon>Dipodascales incertae sedis</taxon>
        <taxon>Yarrowia</taxon>
    </lineage>
</organism>
<dbReference type="VEuPathDB" id="FungiDB:YALI0_C02409g"/>
<dbReference type="Proteomes" id="UP000256601">
    <property type="component" value="Unassembled WGS sequence"/>
</dbReference>
<dbReference type="PANTHER" id="PTHR31145">
    <property type="entry name" value="INTEGRAL MEMBRANE PROTEIN (AFU_ORTHOLOGUE AFUA_7G01610)"/>
    <property type="match status" value="1"/>
</dbReference>
<sequence length="764" mass="85159">MNWIFLLSLASYALALHQIGSDALKSCMTSSQFTASRFDIKFFPDNQTANIDLKAISNLEGNITGTITLKAYGIEVVNEKIDFCKNNMPQLCPIAKGNFDFTTTLNDISKNVVDQIPGIAYTIPDLDGVVTVKVHYNDDPNTIVACVETSLNNGKTVQTKIASWIIAGACLIGMVTAGVVAIMGHSNTAAHVASNAVSLFTYFQAIAIISMMAVEKLPPIAAAWSSNFTWTLGLVNVKFMQDIFNWYVQATGGTSTFIIRNRQLISVSVEKRSLYARALNALSDEGITNFIASSKDAISRRMASRGDMVDMAVGVGLHLLKRDNSTLDDLGSQTENQKDPRIYGKTLIVRGIERVAFLSKIELTNVFLTGWTMFAFVGFCLVFLVIIFKVTIENFIRIKVMNPGKYEEYRQNWKYISKGAMYRMALIGWPQMSVLCLWELIERDSAAVVVIAVVTFLTLLLLLCFGGFKIIMMAKRSMSLYRNPAYMLYGDPVTLHKWGFLYVNFRATAYYYVLVIIGFHLARALVIAFAQKAGKVQGVVYFVIELVYLVIVSWIKPYMDKTTNVFNIAIASIMFINALFYMFFSQVFGQPLYVGSIMAVVFFVLNAAFSLILMISVIISSVRALLSKDPDLRYQPMRDDRVSFIPHNQAEKDAQDTELDALGATMMVSGDDVNRDPNRRYSSDDEFPQPRLPRDTLAPHSGYERPLSGGPYDERDPFALSNHTVNSDYHAPAGSGAFYSHQNGSERDMPPPATSYRGYQPPGY</sequence>
<name>A0A1H6PX20_YARLL</name>
<dbReference type="SMART" id="SM01320">
    <property type="entry name" value="TRP_N"/>
    <property type="match status" value="1"/>
</dbReference>
<feature type="region of interest" description="Disordered" evidence="7">
    <location>
        <begin position="668"/>
        <end position="764"/>
    </location>
</feature>
<feature type="transmembrane region" description="Helical" evidence="8">
    <location>
        <begin position="368"/>
        <end position="392"/>
    </location>
</feature>
<feature type="transmembrane region" description="Helical" evidence="8">
    <location>
        <begin position="564"/>
        <end position="584"/>
    </location>
</feature>
<dbReference type="AlphaFoldDB" id="A0A1H6PX20"/>
<keyword evidence="4 9" id="KW-0732">Signal</keyword>
<dbReference type="eggNOG" id="ENOG502QSVZ">
    <property type="taxonomic scope" value="Eukaryota"/>
</dbReference>
<feature type="transmembrane region" description="Helical" evidence="8">
    <location>
        <begin position="596"/>
        <end position="619"/>
    </location>
</feature>
<feature type="transmembrane region" description="Helical" evidence="8">
    <location>
        <begin position="161"/>
        <end position="184"/>
    </location>
</feature>
<comment type="similarity">
    <text evidence="2">Belongs to the transient receptor potential (TRP) ion channel family.</text>
</comment>
<dbReference type="InterPro" id="IPR010308">
    <property type="entry name" value="TRP_C"/>
</dbReference>
<feature type="compositionally biased region" description="Basic and acidic residues" evidence="7">
    <location>
        <begin position="672"/>
        <end position="683"/>
    </location>
</feature>
<evidence type="ECO:0000313" key="13">
    <source>
        <dbReference type="Proteomes" id="UP000182444"/>
    </source>
</evidence>
<dbReference type="InterPro" id="IPR040241">
    <property type="entry name" value="TRP_Flc/Pkd2-like"/>
</dbReference>
<evidence type="ECO:0000256" key="6">
    <source>
        <dbReference type="ARBA" id="ARBA00023136"/>
    </source>
</evidence>
<feature type="signal peptide" evidence="9">
    <location>
        <begin position="1"/>
        <end position="15"/>
    </location>
</feature>
<evidence type="ECO:0000256" key="2">
    <source>
        <dbReference type="ARBA" id="ARBA00010642"/>
    </source>
</evidence>
<dbReference type="GO" id="GO:0009272">
    <property type="term" value="P:fungal-type cell wall biogenesis"/>
    <property type="evidence" value="ECO:0007669"/>
    <property type="project" value="TreeGrafter"/>
</dbReference>
<proteinExistence type="inferred from homology"/>
<dbReference type="EMBL" id="KZ858971">
    <property type="protein sequence ID" value="RDW26914.1"/>
    <property type="molecule type" value="Genomic_DNA"/>
</dbReference>
<dbReference type="Proteomes" id="UP000182444">
    <property type="component" value="Chromosome 1C"/>
</dbReference>
<dbReference type="OrthoDB" id="5212126at2759"/>
<feature type="chain" id="PRO_5033273479" description="ML-like domain-containing protein" evidence="9">
    <location>
        <begin position="16"/>
        <end position="764"/>
    </location>
</feature>
<evidence type="ECO:0000256" key="5">
    <source>
        <dbReference type="ARBA" id="ARBA00022989"/>
    </source>
</evidence>
<keyword evidence="5 8" id="KW-1133">Transmembrane helix</keyword>
<dbReference type="InterPro" id="IPR032800">
    <property type="entry name" value="TRP_N"/>
</dbReference>
<evidence type="ECO:0000256" key="3">
    <source>
        <dbReference type="ARBA" id="ARBA00022692"/>
    </source>
</evidence>
<dbReference type="GO" id="GO:0016020">
    <property type="term" value="C:membrane"/>
    <property type="evidence" value="ECO:0007669"/>
    <property type="project" value="UniProtKB-SubCell"/>
</dbReference>
<dbReference type="VEuPathDB" id="FungiDB:YALI1_C03378g"/>
<protein>
    <recommendedName>
        <fullName evidence="10">ML-like domain-containing protein</fullName>
    </recommendedName>
</protein>
<reference evidence="12 14" key="2">
    <citation type="submission" date="2018-07" db="EMBL/GenBank/DDBJ databases">
        <title>Draft Genome Assemblies for Five Robust Yarrowia lipolytica Strains Exhibiting High Lipid Production and Pentose Sugar Utilization and Sugar Alcohol Secretion from Undetoxified Lignocellulosic Biomass Hydrolysates.</title>
        <authorList>
            <consortium name="DOE Joint Genome Institute"/>
            <person name="Walker C."/>
            <person name="Ryu S."/>
            <person name="Na H."/>
            <person name="Zane M."/>
            <person name="LaButti K."/>
            <person name="Lipzen A."/>
            <person name="Haridas S."/>
            <person name="Barry K."/>
            <person name="Grigoriev I.V."/>
            <person name="Quarterman J."/>
            <person name="Slininger P."/>
            <person name="Dien B."/>
            <person name="Trinh C.T."/>
        </authorList>
    </citation>
    <scope>NUCLEOTIDE SEQUENCE [LARGE SCALE GENOMIC DNA]</scope>
    <source>
        <strain evidence="12 14">YB392</strain>
    </source>
</reference>
<evidence type="ECO:0000313" key="12">
    <source>
        <dbReference type="EMBL" id="RDW26914.1"/>
    </source>
</evidence>
<dbReference type="OMA" id="FQAQAFI"/>
<reference evidence="11 13" key="1">
    <citation type="journal article" date="2016" name="PLoS ONE">
        <title>Sequence Assembly of Yarrowia lipolytica Strain W29/CLIB89 Shows Transposable Element Diversity.</title>
        <authorList>
            <person name="Magnan C."/>
            <person name="Yu J."/>
            <person name="Chang I."/>
            <person name="Jahn E."/>
            <person name="Kanomata Y."/>
            <person name="Wu J."/>
            <person name="Zeller M."/>
            <person name="Oakes M."/>
            <person name="Baldi P."/>
            <person name="Sandmeyer S."/>
        </authorList>
    </citation>
    <scope>NUCLEOTIDE SEQUENCE [LARGE SCALE GENOMIC DNA]</scope>
    <source>
        <strain evidence="11">CLIB89</strain>
        <strain evidence="13">CLIB89(W29)</strain>
    </source>
</reference>
<dbReference type="GO" id="GO:0055085">
    <property type="term" value="P:transmembrane transport"/>
    <property type="evidence" value="ECO:0007669"/>
    <property type="project" value="TreeGrafter"/>
</dbReference>
<feature type="transmembrane region" description="Helical" evidence="8">
    <location>
        <begin position="420"/>
        <end position="441"/>
    </location>
</feature>